<dbReference type="GeneID" id="94835784"/>
<dbReference type="AlphaFoldDB" id="A0A1J4KIK1"/>
<comment type="caution">
    <text evidence="1">The sequence shown here is derived from an EMBL/GenBank/DDBJ whole genome shotgun (WGS) entry which is preliminary data.</text>
</comment>
<dbReference type="Proteomes" id="UP000179807">
    <property type="component" value="Unassembled WGS sequence"/>
</dbReference>
<reference evidence="1" key="1">
    <citation type="submission" date="2016-10" db="EMBL/GenBank/DDBJ databases">
        <authorList>
            <person name="Benchimol M."/>
            <person name="Almeida L.G."/>
            <person name="Vasconcelos A.T."/>
            <person name="Perreira-Neves A."/>
            <person name="Rosa I.A."/>
            <person name="Tasca T."/>
            <person name="Bogo M.R."/>
            <person name="de Souza W."/>
        </authorList>
    </citation>
    <scope>NUCLEOTIDE SEQUENCE [LARGE SCALE GENOMIC DNA]</scope>
    <source>
        <strain evidence="1">K</strain>
    </source>
</reference>
<dbReference type="VEuPathDB" id="TrichDB:TRFO_19897"/>
<proteinExistence type="predicted"/>
<dbReference type="EMBL" id="MLAK01000603">
    <property type="protein sequence ID" value="OHT10760.1"/>
    <property type="molecule type" value="Genomic_DNA"/>
</dbReference>
<gene>
    <name evidence="1" type="ORF">TRFO_19897</name>
</gene>
<organism evidence="1 2">
    <name type="scientific">Tritrichomonas foetus</name>
    <dbReference type="NCBI Taxonomy" id="1144522"/>
    <lineage>
        <taxon>Eukaryota</taxon>
        <taxon>Metamonada</taxon>
        <taxon>Parabasalia</taxon>
        <taxon>Tritrichomonadida</taxon>
        <taxon>Tritrichomonadidae</taxon>
        <taxon>Tritrichomonas</taxon>
    </lineage>
</organism>
<sequence length="160" mass="18954">MSESMGNYPPPIPTPFRPYEYSGKNSVKSKTRVSNYFTKLFPIVCEAISVLTTEDKQWTTNHKVRKYIDTYFDISEKFLDNHFLICLKEMEKQKIIMRKSLTLTFYYKKVIDEKPKQRKRRKKDAEHADHQKNLGPDVVITRSGRVSIIHKDEDENIVTY</sequence>
<name>A0A1J4KIK1_9EUKA</name>
<protein>
    <submittedName>
        <fullName evidence="1">Uncharacterized protein</fullName>
    </submittedName>
</protein>
<accession>A0A1J4KIK1</accession>
<dbReference type="RefSeq" id="XP_068363896.1">
    <property type="nucleotide sequence ID" value="XM_068501080.1"/>
</dbReference>
<evidence type="ECO:0000313" key="2">
    <source>
        <dbReference type="Proteomes" id="UP000179807"/>
    </source>
</evidence>
<keyword evidence="2" id="KW-1185">Reference proteome</keyword>
<evidence type="ECO:0000313" key="1">
    <source>
        <dbReference type="EMBL" id="OHT10760.1"/>
    </source>
</evidence>